<feature type="region of interest" description="Disordered" evidence="1">
    <location>
        <begin position="269"/>
        <end position="355"/>
    </location>
</feature>
<name>A0A7U2F5C0_PHANO</name>
<evidence type="ECO:0000313" key="2">
    <source>
        <dbReference type="EMBL" id="QRC99032.1"/>
    </source>
</evidence>
<dbReference type="OrthoDB" id="3690177at2759"/>
<dbReference type="KEGG" id="pno:SNOG_06380"/>
<dbReference type="VEuPathDB" id="FungiDB:JI435_063800"/>
<keyword evidence="3" id="KW-1185">Reference proteome</keyword>
<dbReference type="RefSeq" id="XP_001796752.1">
    <property type="nucleotide sequence ID" value="XM_001796700.1"/>
</dbReference>
<dbReference type="Proteomes" id="UP000663193">
    <property type="component" value="Chromosome 9"/>
</dbReference>
<protein>
    <submittedName>
        <fullName evidence="2">Uncharacterized protein</fullName>
    </submittedName>
</protein>
<organism evidence="2 3">
    <name type="scientific">Phaeosphaeria nodorum (strain SN15 / ATCC MYA-4574 / FGSC 10173)</name>
    <name type="common">Glume blotch fungus</name>
    <name type="synonym">Parastagonospora nodorum</name>
    <dbReference type="NCBI Taxonomy" id="321614"/>
    <lineage>
        <taxon>Eukaryota</taxon>
        <taxon>Fungi</taxon>
        <taxon>Dikarya</taxon>
        <taxon>Ascomycota</taxon>
        <taxon>Pezizomycotina</taxon>
        <taxon>Dothideomycetes</taxon>
        <taxon>Pleosporomycetidae</taxon>
        <taxon>Pleosporales</taxon>
        <taxon>Pleosporineae</taxon>
        <taxon>Phaeosphaeriaceae</taxon>
        <taxon>Parastagonospora</taxon>
    </lineage>
</organism>
<accession>A0A7U2F5C0</accession>
<gene>
    <name evidence="2" type="ORF">JI435_063800</name>
</gene>
<proteinExistence type="predicted"/>
<evidence type="ECO:0000256" key="1">
    <source>
        <dbReference type="SAM" id="MobiDB-lite"/>
    </source>
</evidence>
<reference evidence="3" key="1">
    <citation type="journal article" date="2021" name="BMC Genomics">
        <title>Chromosome-level genome assembly and manually-curated proteome of model necrotroph Parastagonospora nodorum Sn15 reveals a genome-wide trove of candidate effector homologs, and redundancy of virulence-related functions within an accessory chromosome.</title>
        <authorList>
            <person name="Bertazzoni S."/>
            <person name="Jones D.A.B."/>
            <person name="Phan H.T."/>
            <person name="Tan K.-C."/>
            <person name="Hane J.K."/>
        </authorList>
    </citation>
    <scope>NUCLEOTIDE SEQUENCE [LARGE SCALE GENOMIC DNA]</scope>
    <source>
        <strain evidence="3">SN15 / ATCC MYA-4574 / FGSC 10173)</strain>
    </source>
</reference>
<sequence>MSGPSEQKRARVVQLYCPDHEVTVDNFIITPSMAHKDVVTAIMAAFRRYKIKEAWPCDINGEPLFANADCPSTLDDVVDGERLLIALDNDSPIYPEPPLEVVLYLDGDDLPKPLRKMSREDRRNHIRTLRRRDAVLRKNILRLNLPHMEVMAALNILASANARTLKARFSVTQSKRIIQDNWRVNEVQALELKCLATMAILSQATCGQPLLAENAMFDAKLARRSADASAPRDLQEEDVQKVIDDFYQAANAIGSDWPDDDDNAAIAARQGKNARHQSGKFKARMAQQDMVDEEEMGEEAAAVANPGKGKGKGRSVDYLAGKLSKTRIPDNRAPEADSDDDDDDAVRQPGRMRRN</sequence>
<evidence type="ECO:0000313" key="3">
    <source>
        <dbReference type="Proteomes" id="UP000663193"/>
    </source>
</evidence>
<dbReference type="AlphaFoldDB" id="A0A7U2F5C0"/>
<feature type="compositionally biased region" description="Basic residues" evidence="1">
    <location>
        <begin position="272"/>
        <end position="283"/>
    </location>
</feature>
<dbReference type="EMBL" id="CP069031">
    <property type="protein sequence ID" value="QRC99032.1"/>
    <property type="molecule type" value="Genomic_DNA"/>
</dbReference>